<protein>
    <recommendedName>
        <fullName evidence="1">DUF551 domain-containing protein</fullName>
    </recommendedName>
</protein>
<proteinExistence type="predicted"/>
<dbReference type="Proteomes" id="UP000234345">
    <property type="component" value="Unassembled WGS sequence"/>
</dbReference>
<sequence length="84" mass="9174">MSAWQPIESAPKSVANGSHVVGIYLLGFVPEDDLVDRSAGIRIIWWEPLLPGANGQPGKWVSEAFAESVEVSPTHWMPLPEPPK</sequence>
<dbReference type="AlphaFoldDB" id="A0A7Z7IYE9"/>
<gene>
    <name evidence="2" type="ORF">XFF6991_310101</name>
</gene>
<evidence type="ECO:0000259" key="1">
    <source>
        <dbReference type="Pfam" id="PF04448"/>
    </source>
</evidence>
<accession>A0A7Z7IYE9</accession>
<dbReference type="EMBL" id="OCZC01000058">
    <property type="protein sequence ID" value="SOO23931.1"/>
    <property type="molecule type" value="Genomic_DNA"/>
</dbReference>
<organism evidence="2 3">
    <name type="scientific">Xanthomonas campestris pv. phaseoli</name>
    <dbReference type="NCBI Taxonomy" id="317013"/>
    <lineage>
        <taxon>Bacteria</taxon>
        <taxon>Pseudomonadati</taxon>
        <taxon>Pseudomonadota</taxon>
        <taxon>Gammaproteobacteria</taxon>
        <taxon>Lysobacterales</taxon>
        <taxon>Lysobacteraceae</taxon>
        <taxon>Xanthomonas</taxon>
    </lineage>
</organism>
<dbReference type="Pfam" id="PF04448">
    <property type="entry name" value="DUF551"/>
    <property type="match status" value="1"/>
</dbReference>
<evidence type="ECO:0000313" key="2">
    <source>
        <dbReference type="EMBL" id="SOO23931.1"/>
    </source>
</evidence>
<evidence type="ECO:0000313" key="3">
    <source>
        <dbReference type="Proteomes" id="UP000234345"/>
    </source>
</evidence>
<name>A0A7Z7IYE9_XANCH</name>
<dbReference type="RefSeq" id="WP_099801875.1">
    <property type="nucleotide sequence ID" value="NZ_OCZC01000058.1"/>
</dbReference>
<dbReference type="InterPro" id="IPR007539">
    <property type="entry name" value="DUF551"/>
</dbReference>
<feature type="domain" description="DUF551" evidence="1">
    <location>
        <begin position="58"/>
        <end position="84"/>
    </location>
</feature>
<reference evidence="2 3" key="1">
    <citation type="submission" date="2017-10" db="EMBL/GenBank/DDBJ databases">
        <authorList>
            <person name="Regsiter A."/>
            <person name="William W."/>
        </authorList>
    </citation>
    <scope>NUCLEOTIDE SEQUENCE [LARGE SCALE GENOMIC DNA]</scope>
    <source>
        <strain evidence="2 3">CFBP6991</strain>
    </source>
</reference>
<comment type="caution">
    <text evidence="2">The sequence shown here is derived from an EMBL/GenBank/DDBJ whole genome shotgun (WGS) entry which is preliminary data.</text>
</comment>